<dbReference type="Pfam" id="PF00072">
    <property type="entry name" value="Response_reg"/>
    <property type="match status" value="1"/>
</dbReference>
<keyword evidence="8" id="KW-1185">Reference proteome</keyword>
<feature type="modified residue" description="4-aspartylphosphate" evidence="4">
    <location>
        <position position="52"/>
    </location>
</feature>
<dbReference type="SUPFAM" id="SSF46689">
    <property type="entry name" value="Homeodomain-like"/>
    <property type="match status" value="1"/>
</dbReference>
<dbReference type="EMBL" id="JBEUWX010000002">
    <property type="protein sequence ID" value="MFA9950761.1"/>
    <property type="molecule type" value="Genomic_DNA"/>
</dbReference>
<evidence type="ECO:0000259" key="5">
    <source>
        <dbReference type="PROSITE" id="PS50045"/>
    </source>
</evidence>
<dbReference type="InterPro" id="IPR027417">
    <property type="entry name" value="P-loop_NTPase"/>
</dbReference>
<keyword evidence="2" id="KW-0547">Nucleotide-binding</keyword>
<organism evidence="7 8">
    <name type="scientific">Dentiradicibacter hellwigii</name>
    <dbReference type="NCBI Taxonomy" id="3149053"/>
    <lineage>
        <taxon>Bacteria</taxon>
        <taxon>Pseudomonadati</taxon>
        <taxon>Pseudomonadota</taxon>
        <taxon>Betaproteobacteria</taxon>
        <taxon>Rhodocyclales</taxon>
        <taxon>Rhodocyclaceae</taxon>
        <taxon>Dentiradicibacter</taxon>
    </lineage>
</organism>
<dbReference type="PANTHER" id="PTHR32071:SF17">
    <property type="entry name" value="TRANSCRIPTIONAL REGULATOR (NTRC FAMILY)"/>
    <property type="match status" value="1"/>
</dbReference>
<dbReference type="SUPFAM" id="SSF52540">
    <property type="entry name" value="P-loop containing nucleoside triphosphate hydrolases"/>
    <property type="match status" value="1"/>
</dbReference>
<evidence type="ECO:0000256" key="4">
    <source>
        <dbReference type="PROSITE-ProRule" id="PRU00169"/>
    </source>
</evidence>
<dbReference type="PROSITE" id="PS50110">
    <property type="entry name" value="RESPONSE_REGULATORY"/>
    <property type="match status" value="1"/>
</dbReference>
<dbReference type="PROSITE" id="PS50045">
    <property type="entry name" value="SIGMA54_INTERACT_4"/>
    <property type="match status" value="1"/>
</dbReference>
<proteinExistence type="predicted"/>
<sequence>MAQILVVDDEMGIRELLSEILADEGHNVTLAENAAAARSVRAEKRPDLVLLDIWMPDTDGISLLKEWSAAGLLTMPVIMMSGHGTIDSAVEATRVGAVDFLEKPIALQKLLATVKKALKHDVSPNRQPLTLEAFARSSLLKDFRRRLEQASGKTSVLLLKGACGSMAEICARTLHAPKTPWLDLSSSSAPLTQEMLEDASGGILFIADLMLLGKLQQKNLSFALERLEKYHLQLVAALARPLSALTEAGWDAALVARLGEVWLGLPPLAGHTDEVPEIAALLLTHMVERNEVPARTFSSGALNALRLHRWQGDWVELLATVRNLALSALDEEITQNDVEPLLQREAGEAPEPLPIMPLLDQPLREAREAFERLYFEHNLKIENGNMTRVAERTGLERTHLYRKLKQLGLNPGRRNEEAQEA</sequence>
<accession>A0ABV4UHC2</accession>
<dbReference type="Gene3D" id="1.10.8.60">
    <property type="match status" value="1"/>
</dbReference>
<gene>
    <name evidence="7" type="ORF">ABCS64_10595</name>
</gene>
<dbReference type="SMART" id="SM00448">
    <property type="entry name" value="REC"/>
    <property type="match status" value="1"/>
</dbReference>
<comment type="caution">
    <text evidence="7">The sequence shown here is derived from an EMBL/GenBank/DDBJ whole genome shotgun (WGS) entry which is preliminary data.</text>
</comment>
<dbReference type="PANTHER" id="PTHR32071">
    <property type="entry name" value="TRANSCRIPTIONAL REGULATORY PROTEIN"/>
    <property type="match status" value="1"/>
</dbReference>
<keyword evidence="3" id="KW-0067">ATP-binding</keyword>
<dbReference type="SUPFAM" id="SSF52172">
    <property type="entry name" value="CheY-like"/>
    <property type="match status" value="1"/>
</dbReference>
<evidence type="ECO:0000256" key="3">
    <source>
        <dbReference type="ARBA" id="ARBA00022840"/>
    </source>
</evidence>
<dbReference type="InterPro" id="IPR001789">
    <property type="entry name" value="Sig_transdc_resp-reg_receiver"/>
</dbReference>
<dbReference type="InterPro" id="IPR002078">
    <property type="entry name" value="Sigma_54_int"/>
</dbReference>
<evidence type="ECO:0000256" key="2">
    <source>
        <dbReference type="ARBA" id="ARBA00022741"/>
    </source>
</evidence>
<dbReference type="Gene3D" id="3.40.50.300">
    <property type="entry name" value="P-loop containing nucleotide triphosphate hydrolases"/>
    <property type="match status" value="1"/>
</dbReference>
<dbReference type="RefSeq" id="WP_418891797.1">
    <property type="nucleotide sequence ID" value="NZ_JBEUWX010000002.1"/>
</dbReference>
<name>A0ABV4UHC2_9RHOO</name>
<dbReference type="InterPro" id="IPR002197">
    <property type="entry name" value="HTH_Fis"/>
</dbReference>
<dbReference type="Pfam" id="PF14532">
    <property type="entry name" value="Sigma54_activ_2"/>
    <property type="match status" value="1"/>
</dbReference>
<keyword evidence="1 4" id="KW-0597">Phosphoprotein</keyword>
<dbReference type="InterPro" id="IPR011006">
    <property type="entry name" value="CheY-like_superfamily"/>
</dbReference>
<feature type="domain" description="Sigma-54 factor interaction" evidence="5">
    <location>
        <begin position="100"/>
        <end position="326"/>
    </location>
</feature>
<dbReference type="Proteomes" id="UP001574673">
    <property type="component" value="Unassembled WGS sequence"/>
</dbReference>
<feature type="domain" description="Response regulatory" evidence="6">
    <location>
        <begin position="3"/>
        <end position="118"/>
    </location>
</feature>
<dbReference type="Pfam" id="PF02954">
    <property type="entry name" value="HTH_8"/>
    <property type="match status" value="1"/>
</dbReference>
<dbReference type="InterPro" id="IPR009057">
    <property type="entry name" value="Homeodomain-like_sf"/>
</dbReference>
<evidence type="ECO:0000313" key="7">
    <source>
        <dbReference type="EMBL" id="MFA9950761.1"/>
    </source>
</evidence>
<protein>
    <submittedName>
        <fullName evidence="7">Response regulator</fullName>
    </submittedName>
</protein>
<dbReference type="CDD" id="cd17550">
    <property type="entry name" value="REC_NtrX-like"/>
    <property type="match status" value="1"/>
</dbReference>
<evidence type="ECO:0000256" key="1">
    <source>
        <dbReference type="ARBA" id="ARBA00022553"/>
    </source>
</evidence>
<dbReference type="Gene3D" id="1.10.10.60">
    <property type="entry name" value="Homeodomain-like"/>
    <property type="match status" value="1"/>
</dbReference>
<dbReference type="Gene3D" id="3.40.50.2300">
    <property type="match status" value="1"/>
</dbReference>
<evidence type="ECO:0000313" key="8">
    <source>
        <dbReference type="Proteomes" id="UP001574673"/>
    </source>
</evidence>
<reference evidence="8" key="1">
    <citation type="submission" date="2024-06" db="EMBL/GenBank/DDBJ databases">
        <title>Radixoralia hellwigii gen. nov., sp nov., isolated from a root canal in the human oral cavity.</title>
        <authorList>
            <person name="Bartsch S."/>
            <person name="Wittmer A."/>
            <person name="Schulz A.-K."/>
            <person name="Neumann-Schaal M."/>
            <person name="Wolf J."/>
            <person name="Gronow S."/>
            <person name="Tennert C."/>
            <person name="Haecker G."/>
            <person name="Cieplik F."/>
            <person name="Al-Ahmad A."/>
        </authorList>
    </citation>
    <scope>NUCLEOTIDE SEQUENCE [LARGE SCALE GENOMIC DNA]</scope>
    <source>
        <strain evidence="8">Wk13</strain>
    </source>
</reference>
<evidence type="ECO:0000259" key="6">
    <source>
        <dbReference type="PROSITE" id="PS50110"/>
    </source>
</evidence>